<keyword evidence="2 7" id="KW-0408">Iron</keyword>
<keyword evidence="3 7" id="KW-0350">Heme biosynthesis</keyword>
<dbReference type="SUPFAM" id="SSF53800">
    <property type="entry name" value="Chelatase"/>
    <property type="match status" value="1"/>
</dbReference>
<dbReference type="PANTHER" id="PTHR11108:SF1">
    <property type="entry name" value="FERROCHELATASE, MITOCHONDRIAL"/>
    <property type="match status" value="1"/>
</dbReference>
<comment type="function">
    <text evidence="7 8">Involved in coproporphyrin-dependent heme b biosynthesis. Catalyzes the insertion of ferrous iron into coproporphyrin III to form Fe-coproporphyrin III.</text>
</comment>
<dbReference type="EMBL" id="JARPYI010000003">
    <property type="protein sequence ID" value="MDT2599686.1"/>
    <property type="molecule type" value="Genomic_DNA"/>
</dbReference>
<protein>
    <recommendedName>
        <fullName evidence="7">Coproporphyrin III ferrochelatase</fullName>
        <ecNumber evidence="7">4.99.1.9</ecNumber>
    </recommendedName>
</protein>
<organism evidence="9 10">
    <name type="scientific">Enterococcus hulanensis</name>
    <dbReference type="NCBI Taxonomy" id="2559929"/>
    <lineage>
        <taxon>Bacteria</taxon>
        <taxon>Bacillati</taxon>
        <taxon>Bacillota</taxon>
        <taxon>Bacilli</taxon>
        <taxon>Lactobacillales</taxon>
        <taxon>Enterococcaceae</taxon>
        <taxon>Enterococcus</taxon>
    </lineage>
</organism>
<keyword evidence="7 8" id="KW-0963">Cytoplasm</keyword>
<evidence type="ECO:0000313" key="9">
    <source>
        <dbReference type="EMBL" id="MDT2599686.1"/>
    </source>
</evidence>
<evidence type="ECO:0000256" key="5">
    <source>
        <dbReference type="ARBA" id="ARBA00023244"/>
    </source>
</evidence>
<dbReference type="CDD" id="cd00419">
    <property type="entry name" value="Ferrochelatase_C"/>
    <property type="match status" value="1"/>
</dbReference>
<reference evidence="9 10" key="1">
    <citation type="submission" date="2023-03" db="EMBL/GenBank/DDBJ databases">
        <authorList>
            <person name="Shen W."/>
            <person name="Cai J."/>
        </authorList>
    </citation>
    <scope>NUCLEOTIDE SEQUENCE [LARGE SCALE GENOMIC DNA]</scope>
    <source>
        <strain evidence="9 10">D6-4</strain>
    </source>
</reference>
<evidence type="ECO:0000256" key="7">
    <source>
        <dbReference type="HAMAP-Rule" id="MF_00323"/>
    </source>
</evidence>
<comment type="caution">
    <text evidence="9">The sequence shown here is derived from an EMBL/GenBank/DDBJ whole genome shotgun (WGS) entry which is preliminary data.</text>
</comment>
<dbReference type="Proteomes" id="UP001252875">
    <property type="component" value="Unassembled WGS sequence"/>
</dbReference>
<dbReference type="PROSITE" id="PS00534">
    <property type="entry name" value="FERROCHELATASE"/>
    <property type="match status" value="1"/>
</dbReference>
<dbReference type="EC" id="4.99.1.9" evidence="7"/>
<keyword evidence="5 7" id="KW-0627">Porphyrin biosynthesis</keyword>
<name>A0ABU3F0J1_9ENTE</name>
<comment type="caution">
    <text evidence="7">Lacks conserved residue(s) required for the propagation of feature annotation.</text>
</comment>
<evidence type="ECO:0000256" key="8">
    <source>
        <dbReference type="RuleBase" id="RU000607"/>
    </source>
</evidence>
<dbReference type="InterPro" id="IPR019772">
    <property type="entry name" value="Ferrochelatase_AS"/>
</dbReference>
<sequence>MLLLKKGILLVNLGTPESPTPEAVKKYLAEFLSDRRVINWPRSLWLPILHGIVLQVRPKKSARTYKKIWREEGSPLWIYTKKQAELLQLCMPNTIVRFAMTYGRPGIQETIYEMKQAGMTELFVLPLYPQYSETTVAPICDQVSQVYKSAAEIPDIKISSSFYDHEGYLQLLANNIKHRLTEKSFDMILFSYHGIPVSTIERGDPYEEQCKITTQKVMERIGDHPYTHSYQSKFGPGQWLTPMTCETLKAFPSHNIKKVLVITPGFVADCLETIEEIDEENRTYFMENGGEVFEYIQPFNESTEFTEILQSIIETK</sequence>
<dbReference type="Pfam" id="PF00762">
    <property type="entry name" value="Ferrochelatase"/>
    <property type="match status" value="1"/>
</dbReference>
<comment type="subcellular location">
    <subcellularLocation>
        <location evidence="7 8">Cytoplasm</location>
    </subcellularLocation>
</comment>
<evidence type="ECO:0000256" key="1">
    <source>
        <dbReference type="ARBA" id="ARBA00004744"/>
    </source>
</evidence>
<dbReference type="InterPro" id="IPR001015">
    <property type="entry name" value="Ferrochelatase"/>
</dbReference>
<dbReference type="RefSeq" id="WP_311821734.1">
    <property type="nucleotide sequence ID" value="NZ_JARPYF010000002.1"/>
</dbReference>
<accession>A0ABU3F0J1</accession>
<feature type="binding site" evidence="7">
    <location>
        <position position="272"/>
    </location>
    <ligand>
        <name>Fe(2+)</name>
        <dbReference type="ChEBI" id="CHEBI:29033"/>
    </ligand>
</feature>
<dbReference type="CDD" id="cd03411">
    <property type="entry name" value="Ferrochelatase_N"/>
    <property type="match status" value="1"/>
</dbReference>
<feature type="binding site" evidence="7">
    <location>
        <position position="193"/>
    </location>
    <ligand>
        <name>Fe(2+)</name>
        <dbReference type="ChEBI" id="CHEBI:29033"/>
    </ligand>
</feature>
<evidence type="ECO:0000256" key="3">
    <source>
        <dbReference type="ARBA" id="ARBA00023133"/>
    </source>
</evidence>
<dbReference type="PANTHER" id="PTHR11108">
    <property type="entry name" value="FERROCHELATASE"/>
    <property type="match status" value="1"/>
</dbReference>
<gene>
    <name evidence="9" type="primary">hemH</name>
    <name evidence="7" type="synonym">cpfC</name>
    <name evidence="9" type="ORF">P7D85_07860</name>
</gene>
<evidence type="ECO:0000313" key="10">
    <source>
        <dbReference type="Proteomes" id="UP001252875"/>
    </source>
</evidence>
<keyword evidence="4 7" id="KW-0456">Lyase</keyword>
<dbReference type="InterPro" id="IPR033644">
    <property type="entry name" value="Ferrochelatase_C"/>
</dbReference>
<keyword evidence="7" id="KW-0479">Metal-binding</keyword>
<comment type="pathway">
    <text evidence="1 7 8">Porphyrin-containing compound metabolism; protoheme biosynthesis.</text>
</comment>
<proteinExistence type="inferred from homology"/>
<comment type="similarity">
    <text evidence="7 8">Belongs to the ferrochelatase family.</text>
</comment>
<dbReference type="HAMAP" id="MF_00323">
    <property type="entry name" value="Ferrochelatase"/>
    <property type="match status" value="1"/>
</dbReference>
<dbReference type="InterPro" id="IPR033659">
    <property type="entry name" value="Ferrochelatase_N"/>
</dbReference>
<evidence type="ECO:0000256" key="2">
    <source>
        <dbReference type="ARBA" id="ARBA00023004"/>
    </source>
</evidence>
<evidence type="ECO:0000256" key="4">
    <source>
        <dbReference type="ARBA" id="ARBA00023239"/>
    </source>
</evidence>
<keyword evidence="10" id="KW-1185">Reference proteome</keyword>
<evidence type="ECO:0000256" key="6">
    <source>
        <dbReference type="ARBA" id="ARBA00024536"/>
    </source>
</evidence>
<comment type="catalytic activity">
    <reaction evidence="6">
        <text>Fe-coproporphyrin III + 2 H(+) = coproporphyrin III + Fe(2+)</text>
        <dbReference type="Rhea" id="RHEA:49572"/>
        <dbReference type="ChEBI" id="CHEBI:15378"/>
        <dbReference type="ChEBI" id="CHEBI:29033"/>
        <dbReference type="ChEBI" id="CHEBI:68438"/>
        <dbReference type="ChEBI" id="CHEBI:131725"/>
        <dbReference type="EC" id="4.99.1.9"/>
    </reaction>
    <physiologicalReaction direction="right-to-left" evidence="6">
        <dbReference type="Rhea" id="RHEA:49574"/>
    </physiologicalReaction>
</comment>
<dbReference type="Gene3D" id="3.40.50.1400">
    <property type="match status" value="2"/>
</dbReference>
<dbReference type="NCBIfam" id="TIGR00109">
    <property type="entry name" value="hemH"/>
    <property type="match status" value="1"/>
</dbReference>